<protein>
    <recommendedName>
        <fullName evidence="16">N-acetyltransferase domain-containing protein</fullName>
    </recommendedName>
</protein>
<feature type="region of interest" description="Disordered" evidence="14">
    <location>
        <begin position="479"/>
        <end position="498"/>
    </location>
</feature>
<feature type="compositionally biased region" description="Basic residues" evidence="14">
    <location>
        <begin position="1210"/>
        <end position="1221"/>
    </location>
</feature>
<dbReference type="GO" id="GO:0005737">
    <property type="term" value="C:cytoplasm"/>
    <property type="evidence" value="ECO:0007669"/>
    <property type="project" value="UniProtKB-SubCell"/>
</dbReference>
<dbReference type="InterPro" id="IPR024786">
    <property type="entry name" value="TORC"/>
</dbReference>
<feature type="compositionally biased region" description="Polar residues" evidence="14">
    <location>
        <begin position="1268"/>
        <end position="1288"/>
    </location>
</feature>
<feature type="compositionally biased region" description="Low complexity" evidence="14">
    <location>
        <begin position="1190"/>
        <end position="1209"/>
    </location>
</feature>
<sequence>MAVCKEKTTDCLDFCLASEKDFEQVLAISEGIFDGLDYMAVTYHRWLQEPGRLVFLAKKDGRVVALDSALLVDGGETVVVQGLRVAPALQGQGIAGAIQRHVRKHIRENFPQVTAFRLCRGDKPGPKELAKYRLLAKEAILSLHCEVGDLGPFLVELQQKLGKEWAAARETVILSHEEAERLILHGDVVQNLLPGGTIINDWEPLKPIEANLDILRRRGLTWVADCPNQPAALSLCTTPYAVPYRHDALHFNINIFGCDLGPACAVFLRQLRNLLPALSGYLIFYTYVHPSIWPGLRRLCQTSANVLLFRDYWEELLLEADISGESVRWDSGMAGSQGLMNGLEIKLGSLVVLLFMTLLCGFAPLCMIRGTGRCGTDPDTRHKLLSLVSCFAGGVFLATCLLDLVPDYLVEINEAFRNLEIQLQFPLPEFIMAMGFFLVLVLEQIVLAFKDQSGGSFEEKRALLVESNIQSCNTENQGHTHLHSSFPQTTEELGRSRGPGTERVHLHVDFNSHSAIRSFILVFSLSLHSVFEGLAVGLQQESQKVLEICMALLLHKCIISFSLSLKLTQGRLRRVAVTGCLLLFSLMSPLGIGLGIALTEAQSTPQHHLAQSTLEGLAAGTFIYITFMEILPHELGAPQNRIPKYQKMSAAGTGGCGPGPGAGSGTSNPRKFSEKIALHTQRQAEETAAFREVMMDITSTRIQAQKVRLARNQGPYYGGSLPNVNQIGRNTSDLQGTFHPTPLDSSRSTRHHGLVERVQRDRRFMSPVRPYRRHVDSSPYNSAYLSPPPDPSWRRNWSNNFPMDKNQSFRLPTTALNRTNSDSALHTSVMNPNTAERFSSGHMPTPQSRLSGVAESESRKMFPYPVPPIEENILDEGKLMKPWDSKKLPILSSRPKSCEVPGINVFPSPDQQSSTPHMPLALNTGGSLPDLSSLHFPSPLPTPLDPEEPGYPSISGGCSTGNLTNTLTQLGITPGNTFQSAGLSTSLQGTACNSFLQSSLSNPNIKSSLGSHSFPTSLSSTSLHSSLSNPSLQSSLSSSPSLQSSLSNQSLHSSLSNSSLSGQSLQSAASNPSYSSGVGVSNSCSSSFPPLLVGQNTPQLSTSPRRRAQLSPIILPGGGESRRHHPKQFSPTISPTLSSITQGVPLDTSKLPADQRLPPYPYSQSQQPQSGPPVSHQPLQKGVMSSPAVQAIQQPQQARLPQSNQQQQQLHHHQHHHHQQQRTHMQPQDVQLHLQNMQNLHSGPVQHVQGPATQTQMQTKTQMPADAQGQNSHSMQPQLQDQNIGTPEQQPQQSLSQLQHISNSLATDLGLYNDSSLLNSLLDDPYLGLHLSSRQSQTLSQQFNMENQVESLSFNHSSGSRPIFCKGQEESFSAEQGALDFQNSGDPNQNYRGGGHHNVPNIILTGDSPPGLSKEITSALSGVPGFEVDPFPLDDSLRMDPLALEGLGMLADGDLMLADPAVEDSFRSDRLK</sequence>
<keyword evidence="6" id="KW-0597">Phosphoprotein</keyword>
<feature type="compositionally biased region" description="Gly residues" evidence="14">
    <location>
        <begin position="652"/>
        <end position="664"/>
    </location>
</feature>
<dbReference type="InterPro" id="IPR000182">
    <property type="entry name" value="GNAT_dom"/>
</dbReference>
<gene>
    <name evidence="17" type="ORF">JZ751_009872</name>
</gene>
<dbReference type="InterPro" id="IPR056483">
    <property type="entry name" value="Hisat_C"/>
</dbReference>
<dbReference type="Pfam" id="PF24066">
    <property type="entry name" value="Hisat_C"/>
    <property type="match status" value="1"/>
</dbReference>
<dbReference type="Pfam" id="PF12886">
    <property type="entry name" value="TORC_C"/>
    <property type="match status" value="1"/>
</dbReference>
<dbReference type="GO" id="GO:0016747">
    <property type="term" value="F:acyltransferase activity, transferring groups other than amino-acyl groups"/>
    <property type="evidence" value="ECO:0007669"/>
    <property type="project" value="InterPro"/>
</dbReference>
<dbReference type="PANTHER" id="PTHR13589">
    <property type="entry name" value="CREB-REGULATED TRANSCRIPTION COACTIVATOR"/>
    <property type="match status" value="1"/>
</dbReference>
<dbReference type="InterPro" id="IPR024785">
    <property type="entry name" value="TORC_C"/>
</dbReference>
<keyword evidence="8 15" id="KW-1133">Transmembrane helix</keyword>
<evidence type="ECO:0000256" key="13">
    <source>
        <dbReference type="ARBA" id="ARBA00023242"/>
    </source>
</evidence>
<name>A0A8T2P0Q2_9TELE</name>
<evidence type="ECO:0000256" key="7">
    <source>
        <dbReference type="ARBA" id="ARBA00022692"/>
    </source>
</evidence>
<accession>A0A8T2P0Q2</accession>
<evidence type="ECO:0000313" key="17">
    <source>
        <dbReference type="EMBL" id="KAG9345326.1"/>
    </source>
</evidence>
<evidence type="ECO:0000256" key="2">
    <source>
        <dbReference type="ARBA" id="ARBA00004141"/>
    </source>
</evidence>
<feature type="region of interest" description="Disordered" evidence="14">
    <location>
        <begin position="907"/>
        <end position="926"/>
    </location>
</feature>
<evidence type="ECO:0000256" key="15">
    <source>
        <dbReference type="SAM" id="Phobius"/>
    </source>
</evidence>
<evidence type="ECO:0000256" key="1">
    <source>
        <dbReference type="ARBA" id="ARBA00004123"/>
    </source>
</evidence>
<feature type="domain" description="N-acetyltransferase" evidence="16">
    <location>
        <begin position="12"/>
        <end position="144"/>
    </location>
</feature>
<keyword evidence="5" id="KW-0963">Cytoplasm</keyword>
<dbReference type="Pfam" id="PF12884">
    <property type="entry name" value="TORC_N"/>
    <property type="match status" value="1"/>
</dbReference>
<dbReference type="EMBL" id="JAFBMS010000018">
    <property type="protein sequence ID" value="KAG9345326.1"/>
    <property type="molecule type" value="Genomic_DNA"/>
</dbReference>
<dbReference type="Gene3D" id="3.40.630.30">
    <property type="match status" value="1"/>
</dbReference>
<evidence type="ECO:0000313" key="18">
    <source>
        <dbReference type="Proteomes" id="UP000824540"/>
    </source>
</evidence>
<dbReference type="InterPro" id="IPR003689">
    <property type="entry name" value="ZIP"/>
</dbReference>
<feature type="region of interest" description="Disordered" evidence="14">
    <location>
        <begin position="1019"/>
        <end position="1073"/>
    </location>
</feature>
<dbReference type="Pfam" id="PF12885">
    <property type="entry name" value="TORC_M"/>
    <property type="match status" value="1"/>
</dbReference>
<dbReference type="InterPro" id="IPR024784">
    <property type="entry name" value="TORC_M"/>
</dbReference>
<proteinExistence type="inferred from homology"/>
<feature type="region of interest" description="Disordered" evidence="14">
    <location>
        <begin position="835"/>
        <end position="856"/>
    </location>
</feature>
<organism evidence="17 18">
    <name type="scientific">Albula glossodonta</name>
    <name type="common">roundjaw bonefish</name>
    <dbReference type="NCBI Taxonomy" id="121402"/>
    <lineage>
        <taxon>Eukaryota</taxon>
        <taxon>Metazoa</taxon>
        <taxon>Chordata</taxon>
        <taxon>Craniata</taxon>
        <taxon>Vertebrata</taxon>
        <taxon>Euteleostomi</taxon>
        <taxon>Actinopterygii</taxon>
        <taxon>Neopterygii</taxon>
        <taxon>Teleostei</taxon>
        <taxon>Albuliformes</taxon>
        <taxon>Albulidae</taxon>
        <taxon>Albula</taxon>
    </lineage>
</organism>
<feature type="transmembrane region" description="Helical" evidence="15">
    <location>
        <begin position="430"/>
        <end position="449"/>
    </location>
</feature>
<feature type="transmembrane region" description="Helical" evidence="15">
    <location>
        <begin position="347"/>
        <end position="372"/>
    </location>
</feature>
<dbReference type="GO" id="GO:0016020">
    <property type="term" value="C:membrane"/>
    <property type="evidence" value="ECO:0007669"/>
    <property type="project" value="UniProtKB-SubCell"/>
</dbReference>
<evidence type="ECO:0000256" key="6">
    <source>
        <dbReference type="ARBA" id="ARBA00022553"/>
    </source>
</evidence>
<keyword evidence="13" id="KW-0539">Nucleus</keyword>
<keyword evidence="12" id="KW-0804">Transcription</keyword>
<evidence type="ECO:0000256" key="9">
    <source>
        <dbReference type="ARBA" id="ARBA00023015"/>
    </source>
</evidence>
<dbReference type="Pfam" id="PF00583">
    <property type="entry name" value="Acetyltransf_1"/>
    <property type="match status" value="1"/>
</dbReference>
<comment type="caution">
    <text evidence="17">The sequence shown here is derived from an EMBL/GenBank/DDBJ whole genome shotgun (WGS) entry which is preliminary data.</text>
</comment>
<reference evidence="17" key="1">
    <citation type="thesis" date="2021" institute="BYU ScholarsArchive" country="Provo, UT, USA">
        <title>Applications of and Algorithms for Genome Assembly and Genomic Analyses with an Emphasis on Marine Teleosts.</title>
        <authorList>
            <person name="Pickett B.D."/>
        </authorList>
    </citation>
    <scope>NUCLEOTIDE SEQUENCE</scope>
    <source>
        <strain evidence="17">HI-2016</strain>
    </source>
</reference>
<keyword evidence="11" id="KW-0010">Activator</keyword>
<evidence type="ECO:0000256" key="14">
    <source>
        <dbReference type="SAM" id="MobiDB-lite"/>
    </source>
</evidence>
<dbReference type="Proteomes" id="UP000824540">
    <property type="component" value="Unassembled WGS sequence"/>
</dbReference>
<dbReference type="GO" id="GO:0046873">
    <property type="term" value="F:metal ion transmembrane transporter activity"/>
    <property type="evidence" value="ECO:0007669"/>
    <property type="project" value="InterPro"/>
</dbReference>
<keyword evidence="10 15" id="KW-0472">Membrane</keyword>
<feature type="region of interest" description="Disordered" evidence="14">
    <location>
        <begin position="650"/>
        <end position="670"/>
    </location>
</feature>
<evidence type="ECO:0000256" key="11">
    <source>
        <dbReference type="ARBA" id="ARBA00023159"/>
    </source>
</evidence>
<dbReference type="InterPro" id="IPR024783">
    <property type="entry name" value="TORC_N"/>
</dbReference>
<evidence type="ECO:0000259" key="16">
    <source>
        <dbReference type="PROSITE" id="PS51186"/>
    </source>
</evidence>
<feature type="transmembrane region" description="Helical" evidence="15">
    <location>
        <begin position="384"/>
        <end position="410"/>
    </location>
</feature>
<dbReference type="Pfam" id="PF02535">
    <property type="entry name" value="Zip"/>
    <property type="match status" value="1"/>
</dbReference>
<comment type="similarity">
    <text evidence="4">Belongs to the TORC family.</text>
</comment>
<evidence type="ECO:0000256" key="10">
    <source>
        <dbReference type="ARBA" id="ARBA00023136"/>
    </source>
</evidence>
<feature type="compositionally biased region" description="Low complexity" evidence="14">
    <location>
        <begin position="1253"/>
        <end position="1263"/>
    </location>
</feature>
<dbReference type="PANTHER" id="PTHR13589:SF6">
    <property type="entry name" value="CREB-REGULATED TRANSCRIPTION COACTIVATOR 2"/>
    <property type="match status" value="1"/>
</dbReference>
<dbReference type="SUPFAM" id="SSF55729">
    <property type="entry name" value="Acyl-CoA N-acyltransferases (Nat)"/>
    <property type="match status" value="1"/>
</dbReference>
<feature type="region of interest" description="Disordered" evidence="14">
    <location>
        <begin position="1095"/>
        <end position="1227"/>
    </location>
</feature>
<dbReference type="OrthoDB" id="8947034at2759"/>
<evidence type="ECO:0000256" key="3">
    <source>
        <dbReference type="ARBA" id="ARBA00004496"/>
    </source>
</evidence>
<dbReference type="GO" id="GO:0008140">
    <property type="term" value="F:cAMP response element binding protein binding"/>
    <property type="evidence" value="ECO:0007669"/>
    <property type="project" value="InterPro"/>
</dbReference>
<dbReference type="PROSITE" id="PS51186">
    <property type="entry name" value="GNAT"/>
    <property type="match status" value="1"/>
</dbReference>
<evidence type="ECO:0000256" key="4">
    <source>
        <dbReference type="ARBA" id="ARBA00007167"/>
    </source>
</evidence>
<feature type="compositionally biased region" description="Low complexity" evidence="14">
    <location>
        <begin position="1289"/>
        <end position="1298"/>
    </location>
</feature>
<feature type="region of interest" description="Disordered" evidence="14">
    <location>
        <begin position="1242"/>
        <end position="1298"/>
    </location>
</feature>
<dbReference type="GO" id="GO:0045944">
    <property type="term" value="P:positive regulation of transcription by RNA polymerase II"/>
    <property type="evidence" value="ECO:0007669"/>
    <property type="project" value="TreeGrafter"/>
</dbReference>
<dbReference type="GO" id="GO:0051289">
    <property type="term" value="P:protein homotetramerization"/>
    <property type="evidence" value="ECO:0007669"/>
    <property type="project" value="InterPro"/>
</dbReference>
<feature type="compositionally biased region" description="Low complexity" evidence="14">
    <location>
        <begin position="1130"/>
        <end position="1141"/>
    </location>
</feature>
<feature type="compositionally biased region" description="Polar residues" evidence="14">
    <location>
        <begin position="479"/>
        <end position="491"/>
    </location>
</feature>
<evidence type="ECO:0000256" key="8">
    <source>
        <dbReference type="ARBA" id="ARBA00022989"/>
    </source>
</evidence>
<evidence type="ECO:0000256" key="5">
    <source>
        <dbReference type="ARBA" id="ARBA00022490"/>
    </source>
</evidence>
<keyword evidence="7 15" id="KW-0812">Transmembrane</keyword>
<dbReference type="GO" id="GO:0005634">
    <property type="term" value="C:nucleus"/>
    <property type="evidence" value="ECO:0007669"/>
    <property type="project" value="UniProtKB-SubCell"/>
</dbReference>
<feature type="transmembrane region" description="Helical" evidence="15">
    <location>
        <begin position="575"/>
        <end position="598"/>
    </location>
</feature>
<comment type="subcellular location">
    <subcellularLocation>
        <location evidence="3">Cytoplasm</location>
    </subcellularLocation>
    <subcellularLocation>
        <location evidence="2">Membrane</location>
        <topology evidence="2">Multi-pass membrane protein</topology>
    </subcellularLocation>
    <subcellularLocation>
        <location evidence="1">Nucleus</location>
    </subcellularLocation>
</comment>
<evidence type="ECO:0000256" key="12">
    <source>
        <dbReference type="ARBA" id="ARBA00023163"/>
    </source>
</evidence>
<dbReference type="InterPro" id="IPR016181">
    <property type="entry name" value="Acyl_CoA_acyltransferase"/>
</dbReference>
<keyword evidence="18" id="KW-1185">Reference proteome</keyword>
<feature type="compositionally biased region" description="Low complexity" evidence="14">
    <location>
        <begin position="1162"/>
        <end position="1178"/>
    </location>
</feature>
<dbReference type="CDD" id="cd04301">
    <property type="entry name" value="NAT_SF"/>
    <property type="match status" value="1"/>
</dbReference>
<keyword evidence="9" id="KW-0805">Transcription regulation</keyword>